<name>A0A5C6EEP5_9BACT</name>
<dbReference type="AlphaFoldDB" id="A0A5C6EEP5"/>
<evidence type="ECO:0000313" key="2">
    <source>
        <dbReference type="Proteomes" id="UP000317977"/>
    </source>
</evidence>
<comment type="caution">
    <text evidence="1">The sequence shown here is derived from an EMBL/GenBank/DDBJ whole genome shotgun (WGS) entry which is preliminary data.</text>
</comment>
<protein>
    <submittedName>
        <fullName evidence="1">Uncharacterized protein</fullName>
    </submittedName>
</protein>
<organism evidence="1 2">
    <name type="scientific">Rubripirellula reticaptiva</name>
    <dbReference type="NCBI Taxonomy" id="2528013"/>
    <lineage>
        <taxon>Bacteria</taxon>
        <taxon>Pseudomonadati</taxon>
        <taxon>Planctomycetota</taxon>
        <taxon>Planctomycetia</taxon>
        <taxon>Pirellulales</taxon>
        <taxon>Pirellulaceae</taxon>
        <taxon>Rubripirellula</taxon>
    </lineage>
</organism>
<reference evidence="1 2" key="1">
    <citation type="submission" date="2019-02" db="EMBL/GenBank/DDBJ databases">
        <title>Deep-cultivation of Planctomycetes and their phenomic and genomic characterization uncovers novel biology.</title>
        <authorList>
            <person name="Wiegand S."/>
            <person name="Jogler M."/>
            <person name="Boedeker C."/>
            <person name="Pinto D."/>
            <person name="Vollmers J."/>
            <person name="Rivas-Marin E."/>
            <person name="Kohn T."/>
            <person name="Peeters S.H."/>
            <person name="Heuer A."/>
            <person name="Rast P."/>
            <person name="Oberbeckmann S."/>
            <person name="Bunk B."/>
            <person name="Jeske O."/>
            <person name="Meyerdierks A."/>
            <person name="Storesund J.E."/>
            <person name="Kallscheuer N."/>
            <person name="Luecker S."/>
            <person name="Lage O.M."/>
            <person name="Pohl T."/>
            <person name="Merkel B.J."/>
            <person name="Hornburger P."/>
            <person name="Mueller R.-W."/>
            <person name="Bruemmer F."/>
            <person name="Labrenz M."/>
            <person name="Spormann A.M."/>
            <person name="Op Den Camp H."/>
            <person name="Overmann J."/>
            <person name="Amann R."/>
            <person name="Jetten M.S.M."/>
            <person name="Mascher T."/>
            <person name="Medema M.H."/>
            <person name="Devos D.P."/>
            <person name="Kaster A.-K."/>
            <person name="Ovreas L."/>
            <person name="Rohde M."/>
            <person name="Galperin M.Y."/>
            <person name="Jogler C."/>
        </authorList>
    </citation>
    <scope>NUCLEOTIDE SEQUENCE [LARGE SCALE GENOMIC DNA]</scope>
    <source>
        <strain evidence="1 2">Poly59</strain>
    </source>
</reference>
<dbReference type="Proteomes" id="UP000317977">
    <property type="component" value="Unassembled WGS sequence"/>
</dbReference>
<proteinExistence type="predicted"/>
<evidence type="ECO:0000313" key="1">
    <source>
        <dbReference type="EMBL" id="TWU46965.1"/>
    </source>
</evidence>
<gene>
    <name evidence="1" type="ORF">Poly59_59390</name>
</gene>
<dbReference type="EMBL" id="SJPX01000006">
    <property type="protein sequence ID" value="TWU46965.1"/>
    <property type="molecule type" value="Genomic_DNA"/>
</dbReference>
<sequence length="65" mass="7272">MQVQHAGAVDVCPECGLEVKANRKVILLFPMDLYPSLKGTLECTQFRRLSACLEVILNSSWSTLF</sequence>
<keyword evidence="2" id="KW-1185">Reference proteome</keyword>
<accession>A0A5C6EEP5</accession>